<dbReference type="SMART" id="SM00418">
    <property type="entry name" value="HTH_ARSR"/>
    <property type="match status" value="1"/>
</dbReference>
<keyword evidence="6" id="KW-1185">Reference proteome</keyword>
<evidence type="ECO:0000313" key="6">
    <source>
        <dbReference type="Proteomes" id="UP001589702"/>
    </source>
</evidence>
<sequence length="96" mass="10353">MSPDEESLAGAAELFKALSATSRLLILSALAHEPSSVSALTEATKLSQPLVSQHLRLLRGLNLVTASRSGRETIYSLTDHHVAHVIQDAITHSQER</sequence>
<dbReference type="PANTHER" id="PTHR43132">
    <property type="entry name" value="ARSENICAL RESISTANCE OPERON REPRESSOR ARSR-RELATED"/>
    <property type="match status" value="1"/>
</dbReference>
<dbReference type="InterPro" id="IPR011991">
    <property type="entry name" value="ArsR-like_HTH"/>
</dbReference>
<name>A0ABV5Y1V5_ARTRM</name>
<evidence type="ECO:0000256" key="3">
    <source>
        <dbReference type="ARBA" id="ARBA00023163"/>
    </source>
</evidence>
<reference evidence="5 6" key="1">
    <citation type="submission" date="2024-09" db="EMBL/GenBank/DDBJ databases">
        <authorList>
            <person name="Sun Q."/>
            <person name="Mori K."/>
        </authorList>
    </citation>
    <scope>NUCLEOTIDE SEQUENCE [LARGE SCALE GENOMIC DNA]</scope>
    <source>
        <strain evidence="5 6">JCM 1334</strain>
    </source>
</reference>
<dbReference type="InterPro" id="IPR001845">
    <property type="entry name" value="HTH_ArsR_DNA-bd_dom"/>
</dbReference>
<comment type="caution">
    <text evidence="5">The sequence shown here is derived from an EMBL/GenBank/DDBJ whole genome shotgun (WGS) entry which is preliminary data.</text>
</comment>
<evidence type="ECO:0000259" key="4">
    <source>
        <dbReference type="PROSITE" id="PS50987"/>
    </source>
</evidence>
<keyword evidence="1" id="KW-0805">Transcription regulation</keyword>
<dbReference type="Proteomes" id="UP001589702">
    <property type="component" value="Unassembled WGS sequence"/>
</dbReference>
<dbReference type="PROSITE" id="PS50987">
    <property type="entry name" value="HTH_ARSR_2"/>
    <property type="match status" value="1"/>
</dbReference>
<evidence type="ECO:0000256" key="2">
    <source>
        <dbReference type="ARBA" id="ARBA00023125"/>
    </source>
</evidence>
<evidence type="ECO:0000313" key="5">
    <source>
        <dbReference type="EMBL" id="MFB9820983.1"/>
    </source>
</evidence>
<accession>A0ABV5Y1V5</accession>
<feature type="domain" description="HTH arsR-type" evidence="4">
    <location>
        <begin position="3"/>
        <end position="96"/>
    </location>
</feature>
<organism evidence="5 6">
    <name type="scientific">Arthrobacter ramosus</name>
    <dbReference type="NCBI Taxonomy" id="1672"/>
    <lineage>
        <taxon>Bacteria</taxon>
        <taxon>Bacillati</taxon>
        <taxon>Actinomycetota</taxon>
        <taxon>Actinomycetes</taxon>
        <taxon>Micrococcales</taxon>
        <taxon>Micrococcaceae</taxon>
        <taxon>Arthrobacter</taxon>
    </lineage>
</organism>
<proteinExistence type="predicted"/>
<dbReference type="CDD" id="cd00090">
    <property type="entry name" value="HTH_ARSR"/>
    <property type="match status" value="1"/>
</dbReference>
<gene>
    <name evidence="5" type="ORF">ACFFP1_15915</name>
</gene>
<dbReference type="RefSeq" id="WP_234751694.1">
    <property type="nucleotide sequence ID" value="NZ_BAAAWN010000001.1"/>
</dbReference>
<dbReference type="SUPFAM" id="SSF46785">
    <property type="entry name" value="Winged helix' DNA-binding domain"/>
    <property type="match status" value="1"/>
</dbReference>
<dbReference type="InterPro" id="IPR036388">
    <property type="entry name" value="WH-like_DNA-bd_sf"/>
</dbReference>
<dbReference type="PRINTS" id="PR00778">
    <property type="entry name" value="HTHARSR"/>
</dbReference>
<dbReference type="Pfam" id="PF01022">
    <property type="entry name" value="HTH_5"/>
    <property type="match status" value="1"/>
</dbReference>
<dbReference type="PANTHER" id="PTHR43132:SF6">
    <property type="entry name" value="HTH-TYPE TRANSCRIPTIONAL REPRESSOR CZRA"/>
    <property type="match status" value="1"/>
</dbReference>
<dbReference type="NCBIfam" id="NF033788">
    <property type="entry name" value="HTH_metalloreg"/>
    <property type="match status" value="1"/>
</dbReference>
<dbReference type="EMBL" id="JBHMBC010000025">
    <property type="protein sequence ID" value="MFB9820983.1"/>
    <property type="molecule type" value="Genomic_DNA"/>
</dbReference>
<keyword evidence="2" id="KW-0238">DNA-binding</keyword>
<protein>
    <submittedName>
        <fullName evidence="5">ArsR/SmtB family transcription factor</fullName>
    </submittedName>
</protein>
<dbReference type="InterPro" id="IPR036390">
    <property type="entry name" value="WH_DNA-bd_sf"/>
</dbReference>
<keyword evidence="3" id="KW-0804">Transcription</keyword>
<evidence type="ECO:0000256" key="1">
    <source>
        <dbReference type="ARBA" id="ARBA00023015"/>
    </source>
</evidence>
<dbReference type="Gene3D" id="1.10.10.10">
    <property type="entry name" value="Winged helix-like DNA-binding domain superfamily/Winged helix DNA-binding domain"/>
    <property type="match status" value="1"/>
</dbReference>
<dbReference type="InterPro" id="IPR051011">
    <property type="entry name" value="Metal_resp_trans_reg"/>
</dbReference>